<proteinExistence type="predicted"/>
<dbReference type="EMBL" id="CP111025">
    <property type="protein sequence ID" value="WAR26198.1"/>
    <property type="molecule type" value="Genomic_DNA"/>
</dbReference>
<name>A0ABY7FZ69_MYAAR</name>
<gene>
    <name evidence="1" type="ORF">MAR_011902</name>
</gene>
<dbReference type="PANTHER" id="PTHR47236:SF4">
    <property type="entry name" value="GENE 9195-RELATED"/>
    <property type="match status" value="1"/>
</dbReference>
<dbReference type="Proteomes" id="UP001164746">
    <property type="component" value="Chromosome 14"/>
</dbReference>
<keyword evidence="2" id="KW-1185">Reference proteome</keyword>
<protein>
    <submittedName>
        <fullName evidence="1">Uncharacterized protein</fullName>
    </submittedName>
</protein>
<feature type="non-terminal residue" evidence="1">
    <location>
        <position position="277"/>
    </location>
</feature>
<evidence type="ECO:0000313" key="2">
    <source>
        <dbReference type="Proteomes" id="UP001164746"/>
    </source>
</evidence>
<accession>A0ABY7FZ69</accession>
<evidence type="ECO:0000313" key="1">
    <source>
        <dbReference type="EMBL" id="WAR26198.1"/>
    </source>
</evidence>
<organism evidence="1 2">
    <name type="scientific">Mya arenaria</name>
    <name type="common">Soft-shell clam</name>
    <dbReference type="NCBI Taxonomy" id="6604"/>
    <lineage>
        <taxon>Eukaryota</taxon>
        <taxon>Metazoa</taxon>
        <taxon>Spiralia</taxon>
        <taxon>Lophotrochozoa</taxon>
        <taxon>Mollusca</taxon>
        <taxon>Bivalvia</taxon>
        <taxon>Autobranchia</taxon>
        <taxon>Heteroconchia</taxon>
        <taxon>Euheterodonta</taxon>
        <taxon>Imparidentia</taxon>
        <taxon>Neoheterodontei</taxon>
        <taxon>Myida</taxon>
        <taxon>Myoidea</taxon>
        <taxon>Myidae</taxon>
        <taxon>Mya</taxon>
    </lineage>
</organism>
<sequence>MYNGYYCTDSSVYETGGPTGTYNYEEGMTALSDCQNCPINHFNHLTGQTGCFYCGGEAQQPLTGQPTCQCSGNGRDFQEISGDNDCERDVMENCKNDEYRFQNGTCKNAAEFEYTCKYQYCGEEKYLGFYAQKRIWTRKVDNLEAMCNVACRKASAHLAFIDNNVKTNITGNATQDSTYNHTGQSRLLATTMLSGVNYTGIANPIVCLEYADFMMWAVDNNNYPIYDRNNQFNTNSQFDYGGFRALAEAQARVGTSTTLFAYQFKDPGTCVLQQCRP</sequence>
<dbReference type="PANTHER" id="PTHR47236">
    <property type="entry name" value="GENE, 32742-RELATED-RELATED"/>
    <property type="match status" value="1"/>
</dbReference>
<reference evidence="1" key="1">
    <citation type="submission" date="2022-11" db="EMBL/GenBank/DDBJ databases">
        <title>Centuries of genome instability and evolution in soft-shell clam transmissible cancer (bioRxiv).</title>
        <authorList>
            <person name="Hart S.F.M."/>
            <person name="Yonemitsu M.A."/>
            <person name="Giersch R.M."/>
            <person name="Beal B.F."/>
            <person name="Arriagada G."/>
            <person name="Davis B.W."/>
            <person name="Ostrander E.A."/>
            <person name="Goff S.P."/>
            <person name="Metzger M.J."/>
        </authorList>
    </citation>
    <scope>NUCLEOTIDE SEQUENCE</scope>
    <source>
        <strain evidence="1">MELC-2E11</strain>
        <tissue evidence="1">Siphon/mantle</tissue>
    </source>
</reference>